<protein>
    <submittedName>
        <fullName evidence="2">Uncharacterized protein</fullName>
    </submittedName>
</protein>
<gene>
    <name evidence="2" type="ORF">AMQ74_00647</name>
</gene>
<dbReference type="Proteomes" id="UP000075578">
    <property type="component" value="Unassembled WGS sequence"/>
</dbReference>
<organism evidence="2 3">
    <name type="scientific">Candidatus Methanofastidiosum methylothiophilum</name>
    <dbReference type="NCBI Taxonomy" id="1705564"/>
    <lineage>
        <taxon>Archaea</taxon>
        <taxon>Methanobacteriati</taxon>
        <taxon>Methanobacteriota</taxon>
        <taxon>Stenosarchaea group</taxon>
        <taxon>Candidatus Methanofastidiosia</taxon>
        <taxon>Candidatus Methanofastidiosales</taxon>
        <taxon>Candidatus Methanofastidiosaceae</taxon>
        <taxon>Candidatus Methanofastidiosum</taxon>
    </lineage>
</organism>
<keyword evidence="1" id="KW-0812">Transmembrane</keyword>
<dbReference type="AlphaFoldDB" id="A0A150J6F6"/>
<keyword evidence="1" id="KW-0472">Membrane</keyword>
<evidence type="ECO:0000256" key="1">
    <source>
        <dbReference type="SAM" id="Phobius"/>
    </source>
</evidence>
<evidence type="ECO:0000313" key="3">
    <source>
        <dbReference type="Proteomes" id="UP000075578"/>
    </source>
</evidence>
<name>A0A150J6F6_9EURY</name>
<dbReference type="EMBL" id="LNGD01000026">
    <property type="protein sequence ID" value="KYC52678.1"/>
    <property type="molecule type" value="Genomic_DNA"/>
</dbReference>
<proteinExistence type="predicted"/>
<sequence>MTENLTELMYSLIEHMEKERNKILFASLSALIMVPIGLLFNIISFLLISKNYRLVFLIAKIFNIDGQSFRLSFVIVNLLITLVLIVIGLRNIQFISSWDKKLKEIRNFEKETYDELLKESDGTDK</sequence>
<comment type="caution">
    <text evidence="2">The sequence shown here is derived from an EMBL/GenBank/DDBJ whole genome shotgun (WGS) entry which is preliminary data.</text>
</comment>
<feature type="transmembrane region" description="Helical" evidence="1">
    <location>
        <begin position="68"/>
        <end position="92"/>
    </location>
</feature>
<feature type="transmembrane region" description="Helical" evidence="1">
    <location>
        <begin position="23"/>
        <end position="48"/>
    </location>
</feature>
<keyword evidence="1" id="KW-1133">Transmembrane helix</keyword>
<evidence type="ECO:0000313" key="2">
    <source>
        <dbReference type="EMBL" id="KYC52678.1"/>
    </source>
</evidence>
<reference evidence="2 3" key="1">
    <citation type="journal article" date="2016" name="ISME J.">
        <title>Chasing the elusive Euryarchaeota class WSA2: genomes reveal a uniquely fastidious methyl-reducing methanogen.</title>
        <authorList>
            <person name="Nobu M.K."/>
            <person name="Narihiro T."/>
            <person name="Kuroda K."/>
            <person name="Mei R."/>
            <person name="Liu W.T."/>
        </authorList>
    </citation>
    <scope>NUCLEOTIDE SEQUENCE [LARGE SCALE GENOMIC DNA]</scope>
    <source>
        <strain evidence="2">U1lsi0528_Bin089</strain>
    </source>
</reference>
<accession>A0A150J6F6</accession>